<dbReference type="AlphaFoldDB" id="A0A654FP30"/>
<reference evidence="2 3" key="1">
    <citation type="submission" date="2019-11" db="EMBL/GenBank/DDBJ databases">
        <authorList>
            <person name="Jiao W.-B."/>
            <person name="Schneeberger K."/>
        </authorList>
    </citation>
    <scope>NUCLEOTIDE SEQUENCE [LARGE SCALE GENOMIC DNA]</scope>
    <source>
        <strain evidence="3">cv. An-1</strain>
    </source>
</reference>
<proteinExistence type="predicted"/>
<dbReference type="Proteomes" id="UP000426265">
    <property type="component" value="Unassembled WGS sequence"/>
</dbReference>
<name>A0A654FP30_ARATH</name>
<evidence type="ECO:0000313" key="2">
    <source>
        <dbReference type="EMBL" id="VYS62612.1"/>
    </source>
</evidence>
<gene>
    <name evidence="2" type="ORF">AN1_LOCUS18038</name>
</gene>
<dbReference type="ExpressionAtlas" id="A0A654FP30">
    <property type="expression patterns" value="baseline and differential"/>
</dbReference>
<dbReference type="PANTHER" id="PTHR34461">
    <property type="entry name" value="EXPRESSED PROTEIN"/>
    <property type="match status" value="1"/>
</dbReference>
<accession>A0A654FP30</accession>
<feature type="region of interest" description="Disordered" evidence="1">
    <location>
        <begin position="299"/>
        <end position="319"/>
    </location>
</feature>
<evidence type="ECO:0000313" key="3">
    <source>
        <dbReference type="Proteomes" id="UP000426265"/>
    </source>
</evidence>
<organism evidence="2 3">
    <name type="scientific">Arabidopsis thaliana</name>
    <name type="common">Mouse-ear cress</name>
    <dbReference type="NCBI Taxonomy" id="3702"/>
    <lineage>
        <taxon>Eukaryota</taxon>
        <taxon>Viridiplantae</taxon>
        <taxon>Streptophyta</taxon>
        <taxon>Embryophyta</taxon>
        <taxon>Tracheophyta</taxon>
        <taxon>Spermatophyta</taxon>
        <taxon>Magnoliopsida</taxon>
        <taxon>eudicotyledons</taxon>
        <taxon>Gunneridae</taxon>
        <taxon>Pentapetalae</taxon>
        <taxon>rosids</taxon>
        <taxon>malvids</taxon>
        <taxon>Brassicales</taxon>
        <taxon>Brassicaceae</taxon>
        <taxon>Camelineae</taxon>
        <taxon>Arabidopsis</taxon>
    </lineage>
</organism>
<protein>
    <submittedName>
        <fullName evidence="2">Uncharacterized protein</fullName>
    </submittedName>
</protein>
<evidence type="ECO:0000256" key="1">
    <source>
        <dbReference type="SAM" id="MobiDB-lite"/>
    </source>
</evidence>
<dbReference type="EMBL" id="CACRSJ010000109">
    <property type="protein sequence ID" value="VYS62612.1"/>
    <property type="molecule type" value="Genomic_DNA"/>
</dbReference>
<sequence>MAESDPILRKKMRFSSSSVRYTTSQNLMASKLRTQSNRSSVRFASPLSHIVTDLRHHHASPIKGKIVTQMPRTCSRVTVKNLCLRRVFSPSSISSDWDFHVKGGNLTKELNVESPCDTPNSNVMREGSKYLVDGLVATGGDLEVVECSQTTPPDSGMFTGELSLVKNEAGSINQEISEVSGKKVGTNLGSKVIRHPEKIFKNPGSVSYRRMLPYLMEAADVTRDGDAKYPKDERGELMAANNRLPETGSANSFVKAHGNNSPFKKMTSSSGNKISLCCRRKLFKVPGSVNYRRMLSYLKENSGGNPGTPETSTHTDPQKNIEENASAIEDKGASNEVTDLDTCFNNVETPLADPKNEQETQLLLAEFSC</sequence>
<dbReference type="PANTHER" id="PTHR34461:SF4">
    <property type="entry name" value="OS01G0101800 PROTEIN"/>
    <property type="match status" value="1"/>
</dbReference>